<comment type="similarity">
    <text evidence="1 5 6">Belongs to the peptidase S8 family.</text>
</comment>
<comment type="caution">
    <text evidence="10">The sequence shown here is derived from an EMBL/GenBank/DDBJ whole genome shotgun (WGS) entry which is preliminary data.</text>
</comment>
<feature type="compositionally biased region" description="Low complexity" evidence="7">
    <location>
        <begin position="713"/>
        <end position="738"/>
    </location>
</feature>
<evidence type="ECO:0000256" key="5">
    <source>
        <dbReference type="PROSITE-ProRule" id="PRU01240"/>
    </source>
</evidence>
<keyword evidence="8" id="KW-0732">Signal</keyword>
<proteinExistence type="inferred from homology"/>
<feature type="chain" id="PRO_5015183066" evidence="8">
    <location>
        <begin position="22"/>
        <end position="738"/>
    </location>
</feature>
<keyword evidence="4 5" id="KW-0720">Serine protease</keyword>
<keyword evidence="3 5" id="KW-0378">Hydrolase</keyword>
<evidence type="ECO:0000259" key="9">
    <source>
        <dbReference type="Pfam" id="PF00082"/>
    </source>
</evidence>
<dbReference type="InterPro" id="IPR023827">
    <property type="entry name" value="Peptidase_S8_Asp-AS"/>
</dbReference>
<feature type="active site" description="Charge relay system" evidence="5">
    <location>
        <position position="483"/>
    </location>
</feature>
<feature type="region of interest" description="Disordered" evidence="7">
    <location>
        <begin position="695"/>
        <end position="738"/>
    </location>
</feature>
<dbReference type="EMBL" id="LHPG02000016">
    <property type="protein sequence ID" value="PRW33568.1"/>
    <property type="molecule type" value="Genomic_DNA"/>
</dbReference>
<feature type="active site" description="Charge relay system" evidence="5">
    <location>
        <position position="639"/>
    </location>
</feature>
<keyword evidence="11" id="KW-1185">Reference proteome</keyword>
<dbReference type="PROSITE" id="PS00138">
    <property type="entry name" value="SUBTILASE_SER"/>
    <property type="match status" value="1"/>
</dbReference>
<dbReference type="Proteomes" id="UP000239899">
    <property type="component" value="Unassembled WGS sequence"/>
</dbReference>
<evidence type="ECO:0000256" key="8">
    <source>
        <dbReference type="SAM" id="SignalP"/>
    </source>
</evidence>
<feature type="domain" description="Peptidase S8/S53" evidence="9">
    <location>
        <begin position="395"/>
        <end position="672"/>
    </location>
</feature>
<dbReference type="PROSITE" id="PS00136">
    <property type="entry name" value="SUBTILASE_ASP"/>
    <property type="match status" value="1"/>
</dbReference>
<feature type="active site" description="Charge relay system" evidence="5">
    <location>
        <position position="404"/>
    </location>
</feature>
<dbReference type="AlphaFoldDB" id="A0A2P6TGZ2"/>
<evidence type="ECO:0000256" key="6">
    <source>
        <dbReference type="RuleBase" id="RU003355"/>
    </source>
</evidence>
<reference evidence="10 11" key="1">
    <citation type="journal article" date="2018" name="Plant J.">
        <title>Genome sequences of Chlorella sorokiniana UTEX 1602 and Micractinium conductrix SAG 241.80: implications to maltose excretion by a green alga.</title>
        <authorList>
            <person name="Arriola M.B."/>
            <person name="Velmurugan N."/>
            <person name="Zhang Y."/>
            <person name="Plunkett M.H."/>
            <person name="Hondzo H."/>
            <person name="Barney B.M."/>
        </authorList>
    </citation>
    <scope>NUCLEOTIDE SEQUENCE [LARGE SCALE GENOMIC DNA]</scope>
    <source>
        <strain evidence="11">UTEX 1602</strain>
    </source>
</reference>
<organism evidence="10 11">
    <name type="scientific">Chlorella sorokiniana</name>
    <name type="common">Freshwater green alga</name>
    <dbReference type="NCBI Taxonomy" id="3076"/>
    <lineage>
        <taxon>Eukaryota</taxon>
        <taxon>Viridiplantae</taxon>
        <taxon>Chlorophyta</taxon>
        <taxon>core chlorophytes</taxon>
        <taxon>Trebouxiophyceae</taxon>
        <taxon>Chlorellales</taxon>
        <taxon>Chlorellaceae</taxon>
        <taxon>Chlorella clade</taxon>
        <taxon>Chlorella</taxon>
    </lineage>
</organism>
<dbReference type="InterPro" id="IPR023828">
    <property type="entry name" value="Peptidase_S8_Ser-AS"/>
</dbReference>
<evidence type="ECO:0000256" key="2">
    <source>
        <dbReference type="ARBA" id="ARBA00022670"/>
    </source>
</evidence>
<evidence type="ECO:0000256" key="1">
    <source>
        <dbReference type="ARBA" id="ARBA00011073"/>
    </source>
</evidence>
<evidence type="ECO:0000256" key="4">
    <source>
        <dbReference type="ARBA" id="ARBA00022825"/>
    </source>
</evidence>
<dbReference type="PANTHER" id="PTHR43806:SF14">
    <property type="entry name" value="TRIPEPTIDYL-PEPTIDASE 2"/>
    <property type="match status" value="1"/>
</dbReference>
<dbReference type="CDD" id="cd04077">
    <property type="entry name" value="Peptidases_S8_PCSK9_ProteinaseK_like"/>
    <property type="match status" value="1"/>
</dbReference>
<dbReference type="SUPFAM" id="SSF52743">
    <property type="entry name" value="Subtilisin-like"/>
    <property type="match status" value="1"/>
</dbReference>
<dbReference type="GO" id="GO:0004252">
    <property type="term" value="F:serine-type endopeptidase activity"/>
    <property type="evidence" value="ECO:0007669"/>
    <property type="project" value="UniProtKB-UniRule"/>
</dbReference>
<keyword evidence="2 5" id="KW-0645">Protease</keyword>
<gene>
    <name evidence="10" type="ORF">C2E21_7671</name>
</gene>
<evidence type="ECO:0000313" key="10">
    <source>
        <dbReference type="EMBL" id="PRW33568.1"/>
    </source>
</evidence>
<evidence type="ECO:0000256" key="7">
    <source>
        <dbReference type="SAM" id="MobiDB-lite"/>
    </source>
</evidence>
<dbReference type="InterPro" id="IPR034193">
    <property type="entry name" value="PCSK9_ProteinaseK-like"/>
</dbReference>
<dbReference type="GO" id="GO:0005829">
    <property type="term" value="C:cytosol"/>
    <property type="evidence" value="ECO:0007669"/>
    <property type="project" value="TreeGrafter"/>
</dbReference>
<dbReference type="STRING" id="3076.A0A2P6TGZ2"/>
<accession>A0A2P6TGZ2</accession>
<dbReference type="GO" id="GO:0006508">
    <property type="term" value="P:proteolysis"/>
    <property type="evidence" value="ECO:0007669"/>
    <property type="project" value="UniProtKB-KW"/>
</dbReference>
<dbReference type="PRINTS" id="PR00723">
    <property type="entry name" value="SUBTILISIN"/>
</dbReference>
<feature type="signal peptide" evidence="8">
    <location>
        <begin position="1"/>
        <end position="21"/>
    </location>
</feature>
<dbReference type="InterPro" id="IPR000209">
    <property type="entry name" value="Peptidase_S8/S53_dom"/>
</dbReference>
<dbReference type="OrthoDB" id="640735at2759"/>
<evidence type="ECO:0000256" key="3">
    <source>
        <dbReference type="ARBA" id="ARBA00022801"/>
    </source>
</evidence>
<dbReference type="PANTHER" id="PTHR43806">
    <property type="entry name" value="PEPTIDASE S8"/>
    <property type="match status" value="1"/>
</dbReference>
<dbReference type="GO" id="GO:0008240">
    <property type="term" value="F:tripeptidyl-peptidase activity"/>
    <property type="evidence" value="ECO:0007669"/>
    <property type="project" value="TreeGrafter"/>
</dbReference>
<dbReference type="Pfam" id="PF00082">
    <property type="entry name" value="Peptidase_S8"/>
    <property type="match status" value="1"/>
</dbReference>
<dbReference type="Gene3D" id="3.40.50.200">
    <property type="entry name" value="Peptidase S8/S53 domain"/>
    <property type="match status" value="1"/>
</dbReference>
<protein>
    <submittedName>
        <fullName evidence="10">Serine protease</fullName>
    </submittedName>
</protein>
<dbReference type="PROSITE" id="PS51892">
    <property type="entry name" value="SUBTILASE"/>
    <property type="match status" value="1"/>
</dbReference>
<sequence length="738" mass="75906">MSLRAACLLAACLCLAGTALAQEAAVNAGLLSIVAMPGVGLSDGWKSVGYGTVDFAPRDTLRNRKGSASSLYASVVPWGNFQLQSDLPFTGLSVLDAWVKGSVLFNGAVYLEDTLNRRQSRWLTLDGAAKGDAKVLAGPTDDGWYHVQINFVKLSDATGTKLTGVPSMWNKISILDKSGVCSGTGFTLQMDTAFLYSSDSFSFSTTAAADPLAPFPCVGSLCASRPNVTAPQAQLVPLYEGDSFSVQSSDSQEVDASTAFIMRLKPNVTNEDLTKLCNELSTNDPQSRFNGLCLTDDASASVQAVEDPSAPVAFPFQTVAVESQADLLAMRKSLGDKVAYFERDGSAIVDNVPSLTIELPNTMATIDAAAPWGLDRIDQTNLPLDGSYSSGQLDGSGVHIYVLDTGLRTTHQEFVGRVGESVSLTSGAVVASIDASPVESKATVDNSDCKPDDLDCMRATIGGAEEPSDANVEAVAVWDGHGHGTHVAGTCMGSSYGVAKKATIHAVKTMGDDGSGSYSNIIAGMNWVVQHVKKNGWRGVVNMSLGGPRSTALNDAAQQLINAGIPVVTSAGNKYGADACTQSPASNPQSIAVASSDQKDALSSFSNVGSCVDIVAPGSSITSAGTSSDSASAIMSGTSMASPHTAGVVALILQAYPRATVADVARILTQAAAPVTFSSSVPKLLLQASQSRLAPGWQPASATPASPSPSPAPTSGSVPAASSSGFGLGASKLAPGFS</sequence>
<name>A0A2P6TGZ2_CHLSO</name>
<dbReference type="InterPro" id="IPR050131">
    <property type="entry name" value="Peptidase_S8_subtilisin-like"/>
</dbReference>
<evidence type="ECO:0000313" key="11">
    <source>
        <dbReference type="Proteomes" id="UP000239899"/>
    </source>
</evidence>
<dbReference type="InterPro" id="IPR015500">
    <property type="entry name" value="Peptidase_S8_subtilisin-rel"/>
</dbReference>
<dbReference type="InterPro" id="IPR036852">
    <property type="entry name" value="Peptidase_S8/S53_dom_sf"/>
</dbReference>